<dbReference type="Gene3D" id="1.10.3660.10">
    <property type="entry name" value="6-phosphogluconate dehydrogenase C-terminal like domain"/>
    <property type="match status" value="1"/>
</dbReference>
<name>A0A0F9MXX9_9ZZZZ</name>
<protein>
    <recommendedName>
        <fullName evidence="2">Prephenate/arogenate dehydrogenase domain-containing protein</fullName>
    </recommendedName>
</protein>
<evidence type="ECO:0000313" key="3">
    <source>
        <dbReference type="EMBL" id="KKM74122.1"/>
    </source>
</evidence>
<dbReference type="GO" id="GO:0008977">
    <property type="term" value="F:prephenate dehydrogenase (NAD+) activity"/>
    <property type="evidence" value="ECO:0007669"/>
    <property type="project" value="InterPro"/>
</dbReference>
<keyword evidence="1" id="KW-0560">Oxidoreductase</keyword>
<dbReference type="EMBL" id="LAZR01009191">
    <property type="protein sequence ID" value="KKM74122.1"/>
    <property type="molecule type" value="Genomic_DNA"/>
</dbReference>
<gene>
    <name evidence="3" type="ORF">LCGC14_1403580</name>
</gene>
<feature type="domain" description="Prephenate/arogenate dehydrogenase" evidence="2">
    <location>
        <begin position="9"/>
        <end position="287"/>
    </location>
</feature>
<dbReference type="GO" id="GO:0004665">
    <property type="term" value="F:prephenate dehydrogenase (NADP+) activity"/>
    <property type="evidence" value="ECO:0007669"/>
    <property type="project" value="InterPro"/>
</dbReference>
<dbReference type="AlphaFoldDB" id="A0A0F9MXX9"/>
<dbReference type="Pfam" id="PF02153">
    <property type="entry name" value="PDH_N"/>
    <property type="match status" value="1"/>
</dbReference>
<dbReference type="InterPro" id="IPR036291">
    <property type="entry name" value="NAD(P)-bd_dom_sf"/>
</dbReference>
<dbReference type="PANTHER" id="PTHR21363:SF0">
    <property type="entry name" value="PREPHENATE DEHYDROGENASE [NADP(+)]"/>
    <property type="match status" value="1"/>
</dbReference>
<comment type="caution">
    <text evidence="3">The sequence shown here is derived from an EMBL/GenBank/DDBJ whole genome shotgun (WGS) entry which is preliminary data.</text>
</comment>
<dbReference type="Gene3D" id="3.40.50.720">
    <property type="entry name" value="NAD(P)-binding Rossmann-like Domain"/>
    <property type="match status" value="1"/>
</dbReference>
<dbReference type="InterPro" id="IPR050812">
    <property type="entry name" value="Preph/Arog_dehydrog"/>
</dbReference>
<dbReference type="InterPro" id="IPR008927">
    <property type="entry name" value="6-PGluconate_DH-like_C_sf"/>
</dbReference>
<dbReference type="Pfam" id="PF20463">
    <property type="entry name" value="PDH_C"/>
    <property type="match status" value="1"/>
</dbReference>
<dbReference type="PROSITE" id="PS51176">
    <property type="entry name" value="PDH_ADH"/>
    <property type="match status" value="1"/>
</dbReference>
<sequence length="287" mass="31698">MMRKKLDEMTITIVGVGQIGGSLALAVNENQIVRKIIGMDKKEVIEKVSAEKIFDSLTFDLESAVREADFIFLSVPVLTILRILPQIVPIMKAGAVLLDSGSTKREIVSLMKMYPKRILIGGHPMGGKEKPGFGSASSSLLKNKLFALVFPTEKSLEGKSAVLALLEKIGAIPFEIDEEKHDLVVSLTSHLPYVLSLSLSSLAEEFFSKDAMFKKFISSGFAGATRLSFTQREVGKGMLGTNSSFIMRMIDEYTDRLSSIRSLIEKGNENEIDRFLSKINMFHSELV</sequence>
<dbReference type="SUPFAM" id="SSF48179">
    <property type="entry name" value="6-phosphogluconate dehydrogenase C-terminal domain-like"/>
    <property type="match status" value="1"/>
</dbReference>
<evidence type="ECO:0000259" key="2">
    <source>
        <dbReference type="PROSITE" id="PS51176"/>
    </source>
</evidence>
<proteinExistence type="predicted"/>
<dbReference type="SUPFAM" id="SSF51735">
    <property type="entry name" value="NAD(P)-binding Rossmann-fold domains"/>
    <property type="match status" value="1"/>
</dbReference>
<dbReference type="InterPro" id="IPR003099">
    <property type="entry name" value="Prephen_DH"/>
</dbReference>
<reference evidence="3" key="1">
    <citation type="journal article" date="2015" name="Nature">
        <title>Complex archaea that bridge the gap between prokaryotes and eukaryotes.</title>
        <authorList>
            <person name="Spang A."/>
            <person name="Saw J.H."/>
            <person name="Jorgensen S.L."/>
            <person name="Zaremba-Niedzwiedzka K."/>
            <person name="Martijn J."/>
            <person name="Lind A.E."/>
            <person name="van Eijk R."/>
            <person name="Schleper C."/>
            <person name="Guy L."/>
            <person name="Ettema T.J."/>
        </authorList>
    </citation>
    <scope>NUCLEOTIDE SEQUENCE</scope>
</reference>
<dbReference type="InterPro" id="IPR046826">
    <property type="entry name" value="PDH_N"/>
</dbReference>
<dbReference type="InterPro" id="IPR046825">
    <property type="entry name" value="PDH_C"/>
</dbReference>
<dbReference type="GO" id="GO:0006571">
    <property type="term" value="P:tyrosine biosynthetic process"/>
    <property type="evidence" value="ECO:0007669"/>
    <property type="project" value="InterPro"/>
</dbReference>
<dbReference type="GO" id="GO:0070403">
    <property type="term" value="F:NAD+ binding"/>
    <property type="evidence" value="ECO:0007669"/>
    <property type="project" value="InterPro"/>
</dbReference>
<accession>A0A0F9MXX9</accession>
<organism evidence="3">
    <name type="scientific">marine sediment metagenome</name>
    <dbReference type="NCBI Taxonomy" id="412755"/>
    <lineage>
        <taxon>unclassified sequences</taxon>
        <taxon>metagenomes</taxon>
        <taxon>ecological metagenomes</taxon>
    </lineage>
</organism>
<dbReference type="PANTHER" id="PTHR21363">
    <property type="entry name" value="PREPHENATE DEHYDROGENASE"/>
    <property type="match status" value="1"/>
</dbReference>
<evidence type="ECO:0000256" key="1">
    <source>
        <dbReference type="ARBA" id="ARBA00023002"/>
    </source>
</evidence>